<dbReference type="Proteomes" id="UP000657421">
    <property type="component" value="Unassembled WGS sequence"/>
</dbReference>
<evidence type="ECO:0000256" key="1">
    <source>
        <dbReference type="ARBA" id="ARBA00023015"/>
    </source>
</evidence>
<dbReference type="SMART" id="SM00345">
    <property type="entry name" value="HTH_GNTR"/>
    <property type="match status" value="1"/>
</dbReference>
<keyword evidence="6" id="KW-1185">Reference proteome</keyword>
<dbReference type="CDD" id="cd07377">
    <property type="entry name" value="WHTH_GntR"/>
    <property type="match status" value="1"/>
</dbReference>
<keyword evidence="2" id="KW-0238">DNA-binding</keyword>
<dbReference type="RefSeq" id="WP_249307207.1">
    <property type="nucleotide sequence ID" value="NZ_JACRSZ010000001.1"/>
</dbReference>
<dbReference type="InterPro" id="IPR036390">
    <property type="entry name" value="WH_DNA-bd_sf"/>
</dbReference>
<evidence type="ECO:0000313" key="6">
    <source>
        <dbReference type="Proteomes" id="UP000657421"/>
    </source>
</evidence>
<protein>
    <submittedName>
        <fullName evidence="5">GntR family transcriptional regulator</fullName>
    </submittedName>
</protein>
<dbReference type="PRINTS" id="PR00035">
    <property type="entry name" value="HTHGNTR"/>
</dbReference>
<evidence type="ECO:0000256" key="3">
    <source>
        <dbReference type="ARBA" id="ARBA00023163"/>
    </source>
</evidence>
<feature type="domain" description="HTH gntR-type" evidence="4">
    <location>
        <begin position="11"/>
        <end position="79"/>
    </location>
</feature>
<evidence type="ECO:0000313" key="5">
    <source>
        <dbReference type="EMBL" id="MBC8571982.1"/>
    </source>
</evidence>
<name>A0ABR7N6F6_9FIRM</name>
<organism evidence="5 6">
    <name type="scientific">Jingyaoa shaoxingensis</name>
    <dbReference type="NCBI Taxonomy" id="2763671"/>
    <lineage>
        <taxon>Bacteria</taxon>
        <taxon>Bacillati</taxon>
        <taxon>Bacillota</taxon>
        <taxon>Clostridia</taxon>
        <taxon>Lachnospirales</taxon>
        <taxon>Lachnospiraceae</taxon>
        <taxon>Jingyaoa</taxon>
    </lineage>
</organism>
<dbReference type="PROSITE" id="PS50949">
    <property type="entry name" value="HTH_GNTR"/>
    <property type="match status" value="1"/>
</dbReference>
<keyword evidence="1" id="KW-0805">Transcription regulation</keyword>
<dbReference type="Gene3D" id="1.10.10.10">
    <property type="entry name" value="Winged helix-like DNA-binding domain superfamily/Winged helix DNA-binding domain"/>
    <property type="match status" value="1"/>
</dbReference>
<dbReference type="InterPro" id="IPR036388">
    <property type="entry name" value="WH-like_DNA-bd_sf"/>
</dbReference>
<dbReference type="InterPro" id="IPR000524">
    <property type="entry name" value="Tscrpt_reg_HTH_GntR"/>
</dbReference>
<gene>
    <name evidence="5" type="ORF">H8716_02600</name>
</gene>
<dbReference type="PANTHER" id="PTHR38445">
    <property type="entry name" value="HTH-TYPE TRANSCRIPTIONAL REPRESSOR YTRA"/>
    <property type="match status" value="1"/>
</dbReference>
<proteinExistence type="predicted"/>
<dbReference type="PANTHER" id="PTHR38445:SF12">
    <property type="entry name" value="GNTR-FAMILY TRANSCRIPTIONAL REGULATOR"/>
    <property type="match status" value="1"/>
</dbReference>
<evidence type="ECO:0000259" key="4">
    <source>
        <dbReference type="PROSITE" id="PS50949"/>
    </source>
</evidence>
<accession>A0ABR7N6F6</accession>
<reference evidence="5 6" key="1">
    <citation type="submission" date="2020-08" db="EMBL/GenBank/DDBJ databases">
        <title>Genome public.</title>
        <authorList>
            <person name="Liu C."/>
            <person name="Sun Q."/>
        </authorList>
    </citation>
    <scope>NUCLEOTIDE SEQUENCE [LARGE SCALE GENOMIC DNA]</scope>
    <source>
        <strain evidence="5 6">NSJ-46</strain>
    </source>
</reference>
<dbReference type="EMBL" id="JACRSZ010000001">
    <property type="protein sequence ID" value="MBC8571982.1"/>
    <property type="molecule type" value="Genomic_DNA"/>
</dbReference>
<comment type="caution">
    <text evidence="5">The sequence shown here is derived from an EMBL/GenBank/DDBJ whole genome shotgun (WGS) entry which is preliminary data.</text>
</comment>
<dbReference type="SUPFAM" id="SSF46785">
    <property type="entry name" value="Winged helix' DNA-binding domain"/>
    <property type="match status" value="1"/>
</dbReference>
<dbReference type="Pfam" id="PF00392">
    <property type="entry name" value="GntR"/>
    <property type="match status" value="1"/>
</dbReference>
<sequence length="126" mass="14191">MMIEIDFQSDEAIYIQLRNQIILGIATATLQEGEALPSVRQLADDIGVNMHTVNKAYSVLRQEGFLRLDRRKGAVIALDSDKIQAMEELKNTLRVSLAKACCKNITEDEIHAMVDEILNDMKNGRM</sequence>
<evidence type="ECO:0000256" key="2">
    <source>
        <dbReference type="ARBA" id="ARBA00023125"/>
    </source>
</evidence>
<keyword evidence="3" id="KW-0804">Transcription</keyword>